<dbReference type="RefSeq" id="WP_152752698.1">
    <property type="nucleotide sequence ID" value="NZ_SPSE01000033.1"/>
</dbReference>
<dbReference type="Proteomes" id="UP000342249">
    <property type="component" value="Unassembled WGS sequence"/>
</dbReference>
<feature type="domain" description="Alanine racemase N-terminal" evidence="5">
    <location>
        <begin position="7"/>
        <end position="216"/>
    </location>
</feature>
<evidence type="ECO:0000259" key="5">
    <source>
        <dbReference type="Pfam" id="PF01168"/>
    </source>
</evidence>
<comment type="similarity">
    <text evidence="2 4">Belongs to the pyridoxal phosphate-binding protein YggS/PROSC family.</text>
</comment>
<proteinExistence type="inferred from homology"/>
<reference evidence="6 7" key="1">
    <citation type="journal article" date="2019" name="Lett. Appl. Microbiol.">
        <title>A case of 'blown pack' spoilage of vacuum-packaged pork likely associated with Clostridium estertheticum in Canada.</title>
        <authorList>
            <person name="Zhang P."/>
            <person name="Ward P."/>
            <person name="McMullen L.M."/>
            <person name="Yang X."/>
        </authorList>
    </citation>
    <scope>NUCLEOTIDE SEQUENCE [LARGE SCALE GENOMIC DNA]</scope>
    <source>
        <strain evidence="6 7">MA19</strain>
    </source>
</reference>
<dbReference type="InterPro" id="IPR001608">
    <property type="entry name" value="Ala_racemase_N"/>
</dbReference>
<dbReference type="PROSITE" id="PS01211">
    <property type="entry name" value="UPF0001"/>
    <property type="match status" value="1"/>
</dbReference>
<comment type="function">
    <text evidence="2">Pyridoxal 5'-phosphate (PLP)-binding protein, which is involved in PLP homeostasis.</text>
</comment>
<dbReference type="CDD" id="cd00635">
    <property type="entry name" value="PLPDE_III_YBL036c_like"/>
    <property type="match status" value="1"/>
</dbReference>
<evidence type="ECO:0000256" key="4">
    <source>
        <dbReference type="RuleBase" id="RU004514"/>
    </source>
</evidence>
<dbReference type="HAMAP" id="MF_02087">
    <property type="entry name" value="PLP_homeostasis"/>
    <property type="match status" value="1"/>
</dbReference>
<dbReference type="Gene3D" id="3.20.20.10">
    <property type="entry name" value="Alanine racemase"/>
    <property type="match status" value="1"/>
</dbReference>
<dbReference type="PANTHER" id="PTHR10146">
    <property type="entry name" value="PROLINE SYNTHETASE CO-TRANSCRIBED BACTERIAL HOMOLOG PROTEIN"/>
    <property type="match status" value="1"/>
</dbReference>
<dbReference type="EMBL" id="SPSF01000032">
    <property type="protein sequence ID" value="MPQ63151.1"/>
    <property type="molecule type" value="Genomic_DNA"/>
</dbReference>
<dbReference type="PIRSF" id="PIRSF004848">
    <property type="entry name" value="YBL036c_PLPDEIII"/>
    <property type="match status" value="1"/>
</dbReference>
<name>A0A5N7IQI2_9CLOT</name>
<protein>
    <recommendedName>
        <fullName evidence="2">Pyridoxal phosphate homeostasis protein</fullName>
        <shortName evidence="2">PLP homeostasis protein</shortName>
    </recommendedName>
</protein>
<dbReference type="NCBIfam" id="TIGR00044">
    <property type="entry name" value="YggS family pyridoxal phosphate-dependent enzyme"/>
    <property type="match status" value="1"/>
</dbReference>
<evidence type="ECO:0000256" key="1">
    <source>
        <dbReference type="ARBA" id="ARBA00022898"/>
    </source>
</evidence>
<dbReference type="InterPro" id="IPR029066">
    <property type="entry name" value="PLP-binding_barrel"/>
</dbReference>
<evidence type="ECO:0000256" key="2">
    <source>
        <dbReference type="HAMAP-Rule" id="MF_02087"/>
    </source>
</evidence>
<dbReference type="PANTHER" id="PTHR10146:SF14">
    <property type="entry name" value="PYRIDOXAL PHOSPHATE HOMEOSTASIS PROTEIN"/>
    <property type="match status" value="1"/>
</dbReference>
<keyword evidence="1 2" id="KW-0663">Pyridoxal phosphate</keyword>
<dbReference type="GO" id="GO:0030170">
    <property type="term" value="F:pyridoxal phosphate binding"/>
    <property type="evidence" value="ECO:0007669"/>
    <property type="project" value="UniProtKB-UniRule"/>
</dbReference>
<accession>A0A5N7IQI2</accession>
<organism evidence="6 7">
    <name type="scientific">Clostridium estertheticum</name>
    <dbReference type="NCBI Taxonomy" id="238834"/>
    <lineage>
        <taxon>Bacteria</taxon>
        <taxon>Bacillati</taxon>
        <taxon>Bacillota</taxon>
        <taxon>Clostridia</taxon>
        <taxon>Eubacteriales</taxon>
        <taxon>Clostridiaceae</taxon>
        <taxon>Clostridium</taxon>
    </lineage>
</organism>
<evidence type="ECO:0000313" key="7">
    <source>
        <dbReference type="Proteomes" id="UP000342249"/>
    </source>
</evidence>
<evidence type="ECO:0000256" key="3">
    <source>
        <dbReference type="PIRSR" id="PIRSR004848-1"/>
    </source>
</evidence>
<sequence length="224" mass="25511">MSIGEVYNKIKNEIPENVTLICVSKTRQISEIKEAYESGARDFGENKVQEFLEKYDSIGKDIRWHFIGHLQTNKVKYIVGKVHLIHSLDSIHLLKEIEKRYGAKNEIANVLIQINIGNEIAKTGVAPEEMNDLIKACEECNNVKVKGLMATIPIGDDESSRKYFAKMKAVFDDLKTYKYKNVSMEFLSLGMSKDFPIALEQGANMIRLGTKIFGKRDYKKLEAL</sequence>
<comment type="cofactor">
    <cofactor evidence="3">
        <name>pyridoxal 5'-phosphate</name>
        <dbReference type="ChEBI" id="CHEBI:597326"/>
    </cofactor>
</comment>
<gene>
    <name evidence="6" type="ORF">E4V82_13650</name>
</gene>
<dbReference type="SUPFAM" id="SSF51419">
    <property type="entry name" value="PLP-binding barrel"/>
    <property type="match status" value="1"/>
</dbReference>
<evidence type="ECO:0000313" key="6">
    <source>
        <dbReference type="EMBL" id="MPQ63151.1"/>
    </source>
</evidence>
<dbReference type="AlphaFoldDB" id="A0A5N7IQI2"/>
<dbReference type="FunFam" id="3.20.20.10:FF:000018">
    <property type="entry name" value="Pyridoxal phosphate homeostasis protein"/>
    <property type="match status" value="1"/>
</dbReference>
<dbReference type="Pfam" id="PF01168">
    <property type="entry name" value="Ala_racemase_N"/>
    <property type="match status" value="1"/>
</dbReference>
<feature type="modified residue" description="N6-(pyridoxal phosphate)lysine" evidence="2 3">
    <location>
        <position position="25"/>
    </location>
</feature>
<comment type="caution">
    <text evidence="6">The sequence shown here is derived from an EMBL/GenBank/DDBJ whole genome shotgun (WGS) entry which is preliminary data.</text>
</comment>
<dbReference type="InterPro" id="IPR011078">
    <property type="entry name" value="PyrdxlP_homeostasis"/>
</dbReference>